<dbReference type="Gene3D" id="1.10.260.40">
    <property type="entry name" value="lambda repressor-like DNA-binding domains"/>
    <property type="match status" value="1"/>
</dbReference>
<dbReference type="InterPro" id="IPR028082">
    <property type="entry name" value="Peripla_BP_I"/>
</dbReference>
<evidence type="ECO:0000256" key="2">
    <source>
        <dbReference type="ARBA" id="ARBA00023125"/>
    </source>
</evidence>
<dbReference type="AlphaFoldDB" id="Q5YU88"/>
<dbReference type="EMBL" id="AP006618">
    <property type="protein sequence ID" value="BAD58253.1"/>
    <property type="molecule type" value="Genomic_DNA"/>
</dbReference>
<dbReference type="SUPFAM" id="SSF47413">
    <property type="entry name" value="lambda repressor-like DNA-binding domains"/>
    <property type="match status" value="1"/>
</dbReference>
<dbReference type="CDD" id="cd06267">
    <property type="entry name" value="PBP1_LacI_sugar_binding-like"/>
    <property type="match status" value="1"/>
</dbReference>
<dbReference type="SUPFAM" id="SSF53822">
    <property type="entry name" value="Periplasmic binding protein-like I"/>
    <property type="match status" value="1"/>
</dbReference>
<dbReference type="GO" id="GO:0000976">
    <property type="term" value="F:transcription cis-regulatory region binding"/>
    <property type="evidence" value="ECO:0007669"/>
    <property type="project" value="TreeGrafter"/>
</dbReference>
<evidence type="ECO:0000256" key="1">
    <source>
        <dbReference type="ARBA" id="ARBA00023015"/>
    </source>
</evidence>
<sequence length="335" mass="35984">MPRTLQEAGQMATSTKRVTAADVARSLGLSRATVGFVLNNTPGQSIPETTRKRVLAEAKRLGYRPNPAAQALRRGSSRLVMLLLPDWPVETSMGEFFEEVSYHLDRAGYTLVPYPRRRGDRARPLWEVLHPDVILGLGELDEDDLRSVRESGVRSIVTAPLAASVAAAAGAVEQVGHLHARGHRRVAYALPEDPRLAELAAARSACAQQAAQDLGLDPPAVRTVAREGTDAAEHVVRRWRDDGITGVVAYNDYTAALVVRAALRAGIGVPAPLAVIGHDDSPFAPVFVPALTSVRMQIGGLARYVAELALHGAGQLTTEPRPVAPEFTVTIREST</sequence>
<evidence type="ECO:0000313" key="5">
    <source>
        <dbReference type="EMBL" id="BAD58253.1"/>
    </source>
</evidence>
<evidence type="ECO:0000256" key="3">
    <source>
        <dbReference type="ARBA" id="ARBA00023163"/>
    </source>
</evidence>
<gene>
    <name evidence="5" type="ordered locus">NFA_34060</name>
</gene>
<organism evidence="5 6">
    <name type="scientific">Nocardia farcinica (strain IFM 10152)</name>
    <dbReference type="NCBI Taxonomy" id="247156"/>
    <lineage>
        <taxon>Bacteria</taxon>
        <taxon>Bacillati</taxon>
        <taxon>Actinomycetota</taxon>
        <taxon>Actinomycetes</taxon>
        <taxon>Mycobacteriales</taxon>
        <taxon>Nocardiaceae</taxon>
        <taxon>Nocardia</taxon>
    </lineage>
</organism>
<dbReference type="Pfam" id="PF13377">
    <property type="entry name" value="Peripla_BP_3"/>
    <property type="match status" value="1"/>
</dbReference>
<dbReference type="STRING" id="247156.NFA_34060"/>
<keyword evidence="6" id="KW-1185">Reference proteome</keyword>
<dbReference type="SMART" id="SM00354">
    <property type="entry name" value="HTH_LACI"/>
    <property type="match status" value="1"/>
</dbReference>
<keyword evidence="1" id="KW-0805">Transcription regulation</keyword>
<dbReference type="Proteomes" id="UP000006820">
    <property type="component" value="Chromosome"/>
</dbReference>
<dbReference type="InterPro" id="IPR010982">
    <property type="entry name" value="Lambda_DNA-bd_dom_sf"/>
</dbReference>
<evidence type="ECO:0000259" key="4">
    <source>
        <dbReference type="PROSITE" id="PS50932"/>
    </source>
</evidence>
<proteinExistence type="predicted"/>
<dbReference type="PROSITE" id="PS50932">
    <property type="entry name" value="HTH_LACI_2"/>
    <property type="match status" value="1"/>
</dbReference>
<dbReference type="InterPro" id="IPR046335">
    <property type="entry name" value="LacI/GalR-like_sensor"/>
</dbReference>
<dbReference type="CDD" id="cd01392">
    <property type="entry name" value="HTH_LacI"/>
    <property type="match status" value="1"/>
</dbReference>
<dbReference type="Pfam" id="PF00356">
    <property type="entry name" value="LacI"/>
    <property type="match status" value="1"/>
</dbReference>
<dbReference type="InterPro" id="IPR000843">
    <property type="entry name" value="HTH_LacI"/>
</dbReference>
<protein>
    <submittedName>
        <fullName evidence="5">Putative transcriptional regulator</fullName>
    </submittedName>
</protein>
<feature type="domain" description="HTH lacI-type" evidence="4">
    <location>
        <begin position="18"/>
        <end position="74"/>
    </location>
</feature>
<keyword evidence="3" id="KW-0804">Transcription</keyword>
<dbReference type="PANTHER" id="PTHR30146:SF153">
    <property type="entry name" value="LACTOSE OPERON REPRESSOR"/>
    <property type="match status" value="1"/>
</dbReference>
<name>Q5YU88_NOCFA</name>
<dbReference type="Gene3D" id="3.40.50.2300">
    <property type="match status" value="2"/>
</dbReference>
<keyword evidence="2" id="KW-0238">DNA-binding</keyword>
<evidence type="ECO:0000313" key="6">
    <source>
        <dbReference type="Proteomes" id="UP000006820"/>
    </source>
</evidence>
<accession>Q5YU88</accession>
<dbReference type="GO" id="GO:0003700">
    <property type="term" value="F:DNA-binding transcription factor activity"/>
    <property type="evidence" value="ECO:0007669"/>
    <property type="project" value="TreeGrafter"/>
</dbReference>
<dbReference type="HOGENOM" id="CLU_037628_6_1_11"/>
<dbReference type="PANTHER" id="PTHR30146">
    <property type="entry name" value="LACI-RELATED TRANSCRIPTIONAL REPRESSOR"/>
    <property type="match status" value="1"/>
</dbReference>
<reference evidence="5 6" key="1">
    <citation type="journal article" date="2004" name="Proc. Natl. Acad. Sci. U.S.A.">
        <title>The complete genomic sequence of Nocardia farcinica IFM 10152.</title>
        <authorList>
            <person name="Ishikawa J."/>
            <person name="Yamashita A."/>
            <person name="Mikami Y."/>
            <person name="Hoshino Y."/>
            <person name="Kurita H."/>
            <person name="Hotta K."/>
            <person name="Shiba T."/>
            <person name="Hattori M."/>
        </authorList>
    </citation>
    <scope>NUCLEOTIDE SEQUENCE [LARGE SCALE GENOMIC DNA]</scope>
    <source>
        <strain evidence="5 6">IFM 10152</strain>
    </source>
</reference>
<dbReference type="eggNOG" id="COG1609">
    <property type="taxonomic scope" value="Bacteria"/>
</dbReference>
<dbReference type="KEGG" id="nfa:NFA_34060"/>